<dbReference type="PANTHER" id="PTHR31170">
    <property type="entry name" value="BNAC04G53230D PROTEIN"/>
    <property type="match status" value="1"/>
</dbReference>
<proteinExistence type="predicted"/>
<reference evidence="2" key="1">
    <citation type="journal article" date="2010" name="Nat. Biotechnol.">
        <title>Draft genome sequence of the oilseed species Ricinus communis.</title>
        <authorList>
            <person name="Chan A.P."/>
            <person name="Crabtree J."/>
            <person name="Zhao Q."/>
            <person name="Lorenzi H."/>
            <person name="Orvis J."/>
            <person name="Puiu D."/>
            <person name="Melake-Berhan A."/>
            <person name="Jones K.M."/>
            <person name="Redman J."/>
            <person name="Chen G."/>
            <person name="Cahoon E.B."/>
            <person name="Gedil M."/>
            <person name="Stanke M."/>
            <person name="Haas B.J."/>
            <person name="Wortman J.R."/>
            <person name="Fraser-Liggett C.M."/>
            <person name="Ravel J."/>
            <person name="Rabinowicz P.D."/>
        </authorList>
    </citation>
    <scope>NUCLEOTIDE SEQUENCE [LARGE SCALE GENOMIC DNA]</scope>
    <source>
        <strain evidence="2">cv. Hale</strain>
    </source>
</reference>
<protein>
    <submittedName>
        <fullName evidence="1">Uncharacterized protein</fullName>
    </submittedName>
</protein>
<dbReference type="PANTHER" id="PTHR31170:SF25">
    <property type="entry name" value="BNAA09G04570D PROTEIN"/>
    <property type="match status" value="1"/>
</dbReference>
<accession>B9S807</accession>
<dbReference type="Proteomes" id="UP000008311">
    <property type="component" value="Unassembled WGS sequence"/>
</dbReference>
<dbReference type="InterPro" id="IPR004158">
    <property type="entry name" value="DUF247_pln"/>
</dbReference>
<dbReference type="eggNOG" id="ENOG502QR4P">
    <property type="taxonomic scope" value="Eukaryota"/>
</dbReference>
<sequence>MVRIPMEIEEEKVMEVQDWVAQVNKNLQNMVNHSAEMDDSWTKRSIYKVPTRVSDLNEKAYKPQMMTLDGCFMLEIFHFATLTSDDDKGGALDGYTVNYPIFSRHGKLYMMPNIKHDMLLLENQLPMRVLEKLFSFQFGQQHKGRRKSQQSNTQFFFPYMTTSSHLGKCLHDLDLHRKSMVQNDAPKSKPQHLQQISHVGTEEVHWSAPILMQRWRRYNPVCKRAQ</sequence>
<dbReference type="STRING" id="3988.B9S807"/>
<evidence type="ECO:0000313" key="1">
    <source>
        <dbReference type="EMBL" id="EEF40323.1"/>
    </source>
</evidence>
<keyword evidence="2" id="KW-1185">Reference proteome</keyword>
<dbReference type="Pfam" id="PF03140">
    <property type="entry name" value="DUF247"/>
    <property type="match status" value="1"/>
</dbReference>
<gene>
    <name evidence="1" type="ORF">RCOM_1383310</name>
</gene>
<dbReference type="InParanoid" id="B9S807"/>
<dbReference type="AlphaFoldDB" id="B9S807"/>
<evidence type="ECO:0000313" key="2">
    <source>
        <dbReference type="Proteomes" id="UP000008311"/>
    </source>
</evidence>
<dbReference type="EMBL" id="EQ973887">
    <property type="protein sequence ID" value="EEF40323.1"/>
    <property type="molecule type" value="Genomic_DNA"/>
</dbReference>
<name>B9S807_RICCO</name>
<organism evidence="1 2">
    <name type="scientific">Ricinus communis</name>
    <name type="common">Castor bean</name>
    <dbReference type="NCBI Taxonomy" id="3988"/>
    <lineage>
        <taxon>Eukaryota</taxon>
        <taxon>Viridiplantae</taxon>
        <taxon>Streptophyta</taxon>
        <taxon>Embryophyta</taxon>
        <taxon>Tracheophyta</taxon>
        <taxon>Spermatophyta</taxon>
        <taxon>Magnoliopsida</taxon>
        <taxon>eudicotyledons</taxon>
        <taxon>Gunneridae</taxon>
        <taxon>Pentapetalae</taxon>
        <taxon>rosids</taxon>
        <taxon>fabids</taxon>
        <taxon>Malpighiales</taxon>
        <taxon>Euphorbiaceae</taxon>
        <taxon>Acalyphoideae</taxon>
        <taxon>Acalypheae</taxon>
        <taxon>Ricinus</taxon>
    </lineage>
</organism>